<dbReference type="Proteomes" id="UP000583266">
    <property type="component" value="Unassembled WGS sequence"/>
</dbReference>
<sequence length="45" mass="5421">MKTLKFIVIALVLVGGLSSCLVVHDRPGYYHRPYYHHHHYGHWYR</sequence>
<gene>
    <name evidence="1" type="ORF">HHL17_25895</name>
</gene>
<protein>
    <recommendedName>
        <fullName evidence="3">Lipoprotein</fullName>
    </recommendedName>
</protein>
<proteinExistence type="predicted"/>
<accession>A0A848GQ52</accession>
<name>A0A848GQ52_9BACT</name>
<comment type="caution">
    <text evidence="1">The sequence shown here is derived from an EMBL/GenBank/DDBJ whole genome shotgun (WGS) entry which is preliminary data.</text>
</comment>
<evidence type="ECO:0008006" key="3">
    <source>
        <dbReference type="Google" id="ProtNLM"/>
    </source>
</evidence>
<reference evidence="1 2" key="1">
    <citation type="submission" date="2020-04" db="EMBL/GenBank/DDBJ databases">
        <title>Chitinophaga sp. G-6-1-13 sp. nov., isolated from soil.</title>
        <authorList>
            <person name="Dahal R.H."/>
            <person name="Chaudhary D.K."/>
        </authorList>
    </citation>
    <scope>NUCLEOTIDE SEQUENCE [LARGE SCALE GENOMIC DNA]</scope>
    <source>
        <strain evidence="1 2">G-6-1-13</strain>
    </source>
</reference>
<organism evidence="1 2">
    <name type="scientific">Chitinophaga fulva</name>
    <dbReference type="NCBI Taxonomy" id="2728842"/>
    <lineage>
        <taxon>Bacteria</taxon>
        <taxon>Pseudomonadati</taxon>
        <taxon>Bacteroidota</taxon>
        <taxon>Chitinophagia</taxon>
        <taxon>Chitinophagales</taxon>
        <taxon>Chitinophagaceae</taxon>
        <taxon>Chitinophaga</taxon>
    </lineage>
</organism>
<dbReference type="AlphaFoldDB" id="A0A848GQ52"/>
<evidence type="ECO:0000313" key="1">
    <source>
        <dbReference type="EMBL" id="NML40656.1"/>
    </source>
</evidence>
<dbReference type="PROSITE" id="PS51257">
    <property type="entry name" value="PROKAR_LIPOPROTEIN"/>
    <property type="match status" value="1"/>
</dbReference>
<keyword evidence="2" id="KW-1185">Reference proteome</keyword>
<dbReference type="RefSeq" id="WP_169227743.1">
    <property type="nucleotide sequence ID" value="NZ_JABBGC010000003.1"/>
</dbReference>
<evidence type="ECO:0000313" key="2">
    <source>
        <dbReference type="Proteomes" id="UP000583266"/>
    </source>
</evidence>
<dbReference type="EMBL" id="JABBGC010000003">
    <property type="protein sequence ID" value="NML40656.1"/>
    <property type="molecule type" value="Genomic_DNA"/>
</dbReference>